<evidence type="ECO:0000256" key="7">
    <source>
        <dbReference type="ARBA" id="ARBA00022967"/>
    </source>
</evidence>
<dbReference type="InterPro" id="IPR003439">
    <property type="entry name" value="ABC_transporter-like_ATP-bd"/>
</dbReference>
<dbReference type="InterPro" id="IPR027417">
    <property type="entry name" value="P-loop_NTPase"/>
</dbReference>
<evidence type="ECO:0000313" key="11">
    <source>
        <dbReference type="Proteomes" id="UP000183557"/>
    </source>
</evidence>
<dbReference type="InterPro" id="IPR003593">
    <property type="entry name" value="AAA+_ATPase"/>
</dbReference>
<dbReference type="GO" id="GO:0005524">
    <property type="term" value="F:ATP binding"/>
    <property type="evidence" value="ECO:0007669"/>
    <property type="project" value="UniProtKB-KW"/>
</dbReference>
<name>A0A1I3U6H2_HALDA</name>
<dbReference type="GO" id="GO:0016887">
    <property type="term" value="F:ATP hydrolysis activity"/>
    <property type="evidence" value="ECO:0007669"/>
    <property type="project" value="InterPro"/>
</dbReference>
<protein>
    <submittedName>
        <fullName evidence="10">Energy-coupling factor transport system ATP-binding protein</fullName>
    </submittedName>
</protein>
<evidence type="ECO:0000313" key="10">
    <source>
        <dbReference type="EMBL" id="SFJ78610.1"/>
    </source>
</evidence>
<gene>
    <name evidence="10" type="ORF">SAMN04487936_104194</name>
</gene>
<evidence type="ECO:0000256" key="2">
    <source>
        <dbReference type="ARBA" id="ARBA00005417"/>
    </source>
</evidence>
<dbReference type="PROSITE" id="PS50893">
    <property type="entry name" value="ABC_TRANSPORTER_2"/>
    <property type="match status" value="1"/>
</dbReference>
<proteinExistence type="inferred from homology"/>
<accession>A0A1I3U6H2</accession>
<dbReference type="PANTHER" id="PTHR43553:SF24">
    <property type="entry name" value="ENERGY-COUPLING FACTOR TRANSPORTER ATP-BINDING PROTEIN ECFA1"/>
    <property type="match status" value="1"/>
</dbReference>
<evidence type="ECO:0000256" key="1">
    <source>
        <dbReference type="ARBA" id="ARBA00004202"/>
    </source>
</evidence>
<evidence type="ECO:0000256" key="3">
    <source>
        <dbReference type="ARBA" id="ARBA00022448"/>
    </source>
</evidence>
<evidence type="ECO:0000256" key="4">
    <source>
        <dbReference type="ARBA" id="ARBA00022475"/>
    </source>
</evidence>
<evidence type="ECO:0000256" key="8">
    <source>
        <dbReference type="ARBA" id="ARBA00023136"/>
    </source>
</evidence>
<reference evidence="11" key="1">
    <citation type="submission" date="2016-10" db="EMBL/GenBank/DDBJ databases">
        <authorList>
            <person name="Varghese N."/>
            <person name="Submissions S."/>
        </authorList>
    </citation>
    <scope>NUCLEOTIDE SEQUENCE [LARGE SCALE GENOMIC DNA]</scope>
    <source>
        <strain evidence="11">CGMCC 1.3704</strain>
    </source>
</reference>
<keyword evidence="6 10" id="KW-0067">ATP-binding</keyword>
<dbReference type="Proteomes" id="UP000183557">
    <property type="component" value="Unassembled WGS sequence"/>
</dbReference>
<dbReference type="SMART" id="SM00382">
    <property type="entry name" value="AAA"/>
    <property type="match status" value="1"/>
</dbReference>
<organism evidence="10 11">
    <name type="scientific">Halobacillus dabanensis</name>
    <dbReference type="NCBI Taxonomy" id="240302"/>
    <lineage>
        <taxon>Bacteria</taxon>
        <taxon>Bacillati</taxon>
        <taxon>Bacillota</taxon>
        <taxon>Bacilli</taxon>
        <taxon>Bacillales</taxon>
        <taxon>Bacillaceae</taxon>
        <taxon>Halobacillus</taxon>
    </lineage>
</organism>
<keyword evidence="7" id="KW-1278">Translocase</keyword>
<evidence type="ECO:0000256" key="6">
    <source>
        <dbReference type="ARBA" id="ARBA00022840"/>
    </source>
</evidence>
<keyword evidence="8" id="KW-0472">Membrane</keyword>
<comment type="similarity">
    <text evidence="2">Belongs to the ABC transporter superfamily.</text>
</comment>
<dbReference type="GO" id="GO:0043190">
    <property type="term" value="C:ATP-binding cassette (ABC) transporter complex"/>
    <property type="evidence" value="ECO:0007669"/>
    <property type="project" value="TreeGrafter"/>
</dbReference>
<dbReference type="SUPFAM" id="SSF52540">
    <property type="entry name" value="P-loop containing nucleoside triphosphate hydrolases"/>
    <property type="match status" value="1"/>
</dbReference>
<dbReference type="PANTHER" id="PTHR43553">
    <property type="entry name" value="HEAVY METAL TRANSPORTER"/>
    <property type="match status" value="1"/>
</dbReference>
<dbReference type="CDD" id="cd03225">
    <property type="entry name" value="ABC_cobalt_CbiO_domain1"/>
    <property type="match status" value="1"/>
</dbReference>
<dbReference type="GO" id="GO:0015087">
    <property type="term" value="F:cobalt ion transmembrane transporter activity"/>
    <property type="evidence" value="ECO:0007669"/>
    <property type="project" value="UniProtKB-ARBA"/>
</dbReference>
<dbReference type="Pfam" id="PF00005">
    <property type="entry name" value="ABC_tran"/>
    <property type="match status" value="1"/>
</dbReference>
<dbReference type="InterPro" id="IPR050095">
    <property type="entry name" value="ECF_ABC_transporter_ATP-bd"/>
</dbReference>
<feature type="domain" description="ABC transporter" evidence="9">
    <location>
        <begin position="18"/>
        <end position="251"/>
    </location>
</feature>
<dbReference type="Gene3D" id="3.40.50.300">
    <property type="entry name" value="P-loop containing nucleotide triphosphate hydrolases"/>
    <property type="match status" value="1"/>
</dbReference>
<dbReference type="AlphaFoldDB" id="A0A1I3U6H2"/>
<evidence type="ECO:0000256" key="5">
    <source>
        <dbReference type="ARBA" id="ARBA00022741"/>
    </source>
</evidence>
<dbReference type="EMBL" id="FOSB01000004">
    <property type="protein sequence ID" value="SFJ78610.1"/>
    <property type="molecule type" value="Genomic_DNA"/>
</dbReference>
<dbReference type="OrthoDB" id="9784332at2"/>
<sequence length="298" mass="33008">MKAQTNNGEGAETMQPYMSVKNVSHVYPNGVTAVKDIDLDIYEGEVVAILGSNGSGKTTLVKHFNGLLTPTKGEITVGGLNTKKEKISKLSSLVGYVFQNPNHQTFLPSVRKELEYGCTNLKMSESEMEERVNKAIELFELEDKLEDNPFDLNSSQRKEVAMASIMAVSPKVIVLDEPTTGQDHKGCKRVLDLVRMFKEHGHIVVLITHDMHLIGELNCRTIVMNQSRKIADDQADIVFSHKGIMKEAGLQPPQITSFANDLSNLDSSKTYLTVDSILSWIKENKEKKEEAVQIGSGS</sequence>
<keyword evidence="3" id="KW-0813">Transport</keyword>
<keyword evidence="4" id="KW-1003">Cell membrane</keyword>
<keyword evidence="11" id="KW-1185">Reference proteome</keyword>
<evidence type="ECO:0000259" key="9">
    <source>
        <dbReference type="PROSITE" id="PS50893"/>
    </source>
</evidence>
<dbReference type="FunFam" id="3.40.50.300:FF:000224">
    <property type="entry name" value="Energy-coupling factor transporter ATP-binding protein EcfA"/>
    <property type="match status" value="1"/>
</dbReference>
<dbReference type="InterPro" id="IPR015856">
    <property type="entry name" value="ABC_transpr_CbiO/EcfA_su"/>
</dbReference>
<keyword evidence="5" id="KW-0547">Nucleotide-binding</keyword>
<dbReference type="GO" id="GO:0042626">
    <property type="term" value="F:ATPase-coupled transmembrane transporter activity"/>
    <property type="evidence" value="ECO:0007669"/>
    <property type="project" value="TreeGrafter"/>
</dbReference>
<comment type="subcellular location">
    <subcellularLocation>
        <location evidence="1">Cell membrane</location>
        <topology evidence="1">Peripheral membrane protein</topology>
    </subcellularLocation>
</comment>